<keyword evidence="4" id="KW-0964">Secreted</keyword>
<keyword evidence="3" id="KW-0052">Apoplast</keyword>
<keyword evidence="7" id="KW-0379">Hydroxylation</keyword>
<evidence type="ECO:0000313" key="10">
    <source>
        <dbReference type="EMBL" id="KAK9678572.1"/>
    </source>
</evidence>
<dbReference type="GO" id="GO:0048364">
    <property type="term" value="P:root development"/>
    <property type="evidence" value="ECO:0007669"/>
    <property type="project" value="InterPro"/>
</dbReference>
<reference evidence="10" key="1">
    <citation type="submission" date="2024-03" db="EMBL/GenBank/DDBJ databases">
        <title>WGS assembly of Saponaria officinalis var. Norfolk2.</title>
        <authorList>
            <person name="Jenkins J."/>
            <person name="Shu S."/>
            <person name="Grimwood J."/>
            <person name="Barry K."/>
            <person name="Goodstein D."/>
            <person name="Schmutz J."/>
            <person name="Leebens-Mack J."/>
            <person name="Osbourn A."/>
        </authorList>
    </citation>
    <scope>NUCLEOTIDE SEQUENCE [LARGE SCALE GENOMIC DNA]</scope>
    <source>
        <strain evidence="10">JIC</strain>
    </source>
</reference>
<keyword evidence="6 9" id="KW-0732">Signal</keyword>
<name>A0AAW1HPA9_SAPOF</name>
<keyword evidence="11" id="KW-1185">Reference proteome</keyword>
<dbReference type="GO" id="GO:0006995">
    <property type="term" value="P:cellular response to nitrogen starvation"/>
    <property type="evidence" value="ECO:0007669"/>
    <property type="project" value="UniProtKB-ARBA"/>
</dbReference>
<evidence type="ECO:0000256" key="6">
    <source>
        <dbReference type="ARBA" id="ARBA00022729"/>
    </source>
</evidence>
<comment type="caution">
    <text evidence="10">The sequence shown here is derived from an EMBL/GenBank/DDBJ whole genome shotgun (WGS) entry which is preliminary data.</text>
</comment>
<accession>A0AAW1HPA9</accession>
<sequence>MAYNKLVIICVILAIIFEQETKLVNGRQLRSQNINGILQFNTRKLEDSKAIKDHKITHAGQTKGAGYRKQLQVAVPVQRTSDIQSPPTPPPSSGHLDTFRPTAPGTSPGAGHSIHN</sequence>
<feature type="signal peptide" evidence="9">
    <location>
        <begin position="1"/>
        <end position="26"/>
    </location>
</feature>
<dbReference type="GO" id="GO:1901371">
    <property type="term" value="P:regulation of leaf morphogenesis"/>
    <property type="evidence" value="ECO:0007669"/>
    <property type="project" value="TreeGrafter"/>
</dbReference>
<evidence type="ECO:0000256" key="7">
    <source>
        <dbReference type="ARBA" id="ARBA00023278"/>
    </source>
</evidence>
<dbReference type="EMBL" id="JBDFQZ010000011">
    <property type="protein sequence ID" value="KAK9678572.1"/>
    <property type="molecule type" value="Genomic_DNA"/>
</dbReference>
<organism evidence="10 11">
    <name type="scientific">Saponaria officinalis</name>
    <name type="common">Common soapwort</name>
    <name type="synonym">Lychnis saponaria</name>
    <dbReference type="NCBI Taxonomy" id="3572"/>
    <lineage>
        <taxon>Eukaryota</taxon>
        <taxon>Viridiplantae</taxon>
        <taxon>Streptophyta</taxon>
        <taxon>Embryophyta</taxon>
        <taxon>Tracheophyta</taxon>
        <taxon>Spermatophyta</taxon>
        <taxon>Magnoliopsida</taxon>
        <taxon>eudicotyledons</taxon>
        <taxon>Gunneridae</taxon>
        <taxon>Pentapetalae</taxon>
        <taxon>Caryophyllales</taxon>
        <taxon>Caryophyllaceae</taxon>
        <taxon>Caryophylleae</taxon>
        <taxon>Saponaria</taxon>
    </lineage>
</organism>
<dbReference type="Proteomes" id="UP001443914">
    <property type="component" value="Unassembled WGS sequence"/>
</dbReference>
<dbReference type="PANTHER" id="PTHR33348:SF44">
    <property type="entry name" value="PRECURSOR OF CEP6"/>
    <property type="match status" value="1"/>
</dbReference>
<evidence type="ECO:0000256" key="4">
    <source>
        <dbReference type="ARBA" id="ARBA00022525"/>
    </source>
</evidence>
<comment type="similarity">
    <text evidence="2">Belongs to the C-terminally encoded plant signaling peptide (CEP) family.</text>
</comment>
<evidence type="ECO:0000256" key="1">
    <source>
        <dbReference type="ARBA" id="ARBA00004271"/>
    </source>
</evidence>
<keyword evidence="5" id="KW-0372">Hormone</keyword>
<comment type="subcellular location">
    <subcellularLocation>
        <location evidence="1">Secreted</location>
        <location evidence="1">Extracellular space</location>
        <location evidence="1">Apoplast</location>
    </subcellularLocation>
</comment>
<evidence type="ECO:0000256" key="2">
    <source>
        <dbReference type="ARBA" id="ARBA00008963"/>
    </source>
</evidence>
<evidence type="ECO:0000256" key="5">
    <source>
        <dbReference type="ARBA" id="ARBA00022702"/>
    </source>
</evidence>
<evidence type="ECO:0000256" key="9">
    <source>
        <dbReference type="SAM" id="SignalP"/>
    </source>
</evidence>
<dbReference type="GO" id="GO:0005179">
    <property type="term" value="F:hormone activity"/>
    <property type="evidence" value="ECO:0007669"/>
    <property type="project" value="UniProtKB-KW"/>
</dbReference>
<evidence type="ECO:0000256" key="8">
    <source>
        <dbReference type="SAM" id="MobiDB-lite"/>
    </source>
</evidence>
<feature type="region of interest" description="Disordered" evidence="8">
    <location>
        <begin position="76"/>
        <end position="116"/>
    </location>
</feature>
<dbReference type="AlphaFoldDB" id="A0AAW1HPA9"/>
<gene>
    <name evidence="10" type="ORF">RND81_11G220100</name>
</gene>
<evidence type="ECO:0000313" key="11">
    <source>
        <dbReference type="Proteomes" id="UP001443914"/>
    </source>
</evidence>
<dbReference type="InterPro" id="IPR033250">
    <property type="entry name" value="CEP"/>
</dbReference>
<dbReference type="PANTHER" id="PTHR33348">
    <property type="entry name" value="PRECURSOR OF CEP5"/>
    <property type="match status" value="1"/>
</dbReference>
<protein>
    <submittedName>
        <fullName evidence="10">Uncharacterized protein</fullName>
    </submittedName>
</protein>
<dbReference type="GO" id="GO:1902025">
    <property type="term" value="P:nitrate import"/>
    <property type="evidence" value="ECO:0007669"/>
    <property type="project" value="TreeGrafter"/>
</dbReference>
<evidence type="ECO:0000256" key="3">
    <source>
        <dbReference type="ARBA" id="ARBA00022523"/>
    </source>
</evidence>
<dbReference type="GO" id="GO:2000280">
    <property type="term" value="P:regulation of root development"/>
    <property type="evidence" value="ECO:0007669"/>
    <property type="project" value="TreeGrafter"/>
</dbReference>
<proteinExistence type="inferred from homology"/>
<feature type="chain" id="PRO_5043788643" evidence="9">
    <location>
        <begin position="27"/>
        <end position="116"/>
    </location>
</feature>
<dbReference type="GO" id="GO:0048046">
    <property type="term" value="C:apoplast"/>
    <property type="evidence" value="ECO:0007669"/>
    <property type="project" value="UniProtKB-SubCell"/>
</dbReference>